<keyword evidence="2" id="KW-1185">Reference proteome</keyword>
<dbReference type="Proteomes" id="UP000011509">
    <property type="component" value="Unassembled WGS sequence"/>
</dbReference>
<gene>
    <name evidence="1" type="ORF">C464_15070</name>
</gene>
<protein>
    <submittedName>
        <fullName evidence="1">Uncharacterized protein</fullName>
    </submittedName>
</protein>
<dbReference type="AlphaFoldDB" id="M0EBA6"/>
<sequence length="50" mass="5944">MESGQLLRRITEIRRVMSTQTRSGDRLVEWAQLVDEDVPEELREERSGER</sequence>
<proteinExistence type="predicted"/>
<accession>M0EBA6</accession>
<name>M0EBA6_9EURY</name>
<dbReference type="PATRIC" id="fig|1227466.3.peg.3004"/>
<reference evidence="1 2" key="1">
    <citation type="journal article" date="2014" name="PLoS Genet.">
        <title>Phylogenetically driven sequencing of extremely halophilic archaea reveals strategies for static and dynamic osmo-response.</title>
        <authorList>
            <person name="Becker E.A."/>
            <person name="Seitzer P.M."/>
            <person name="Tritt A."/>
            <person name="Larsen D."/>
            <person name="Krusor M."/>
            <person name="Yao A.I."/>
            <person name="Wu D."/>
            <person name="Madern D."/>
            <person name="Eisen J.A."/>
            <person name="Darling A.E."/>
            <person name="Facciotti M.T."/>
        </authorList>
    </citation>
    <scope>NUCLEOTIDE SEQUENCE [LARGE SCALE GENOMIC DNA]</scope>
    <source>
        <strain evidence="1 2">DSM 10284</strain>
    </source>
</reference>
<dbReference type="EMBL" id="AOJL01000060">
    <property type="protein sequence ID" value="ELZ44167.1"/>
    <property type="molecule type" value="Genomic_DNA"/>
</dbReference>
<organism evidence="1 2">
    <name type="scientific">Halorubrum coriense DSM 10284</name>
    <dbReference type="NCBI Taxonomy" id="1227466"/>
    <lineage>
        <taxon>Archaea</taxon>
        <taxon>Methanobacteriati</taxon>
        <taxon>Methanobacteriota</taxon>
        <taxon>Stenosarchaea group</taxon>
        <taxon>Halobacteria</taxon>
        <taxon>Halobacteriales</taxon>
        <taxon>Haloferacaceae</taxon>
        <taxon>Halorubrum</taxon>
    </lineage>
</organism>
<comment type="caution">
    <text evidence="1">The sequence shown here is derived from an EMBL/GenBank/DDBJ whole genome shotgun (WGS) entry which is preliminary data.</text>
</comment>
<evidence type="ECO:0000313" key="1">
    <source>
        <dbReference type="EMBL" id="ELZ44167.1"/>
    </source>
</evidence>
<evidence type="ECO:0000313" key="2">
    <source>
        <dbReference type="Proteomes" id="UP000011509"/>
    </source>
</evidence>